<evidence type="ECO:0000256" key="1">
    <source>
        <dbReference type="SAM" id="MobiDB-lite"/>
    </source>
</evidence>
<evidence type="ECO:0000313" key="2">
    <source>
        <dbReference type="EMBL" id="RFU29357.1"/>
    </source>
</evidence>
<evidence type="ECO:0000313" key="3">
    <source>
        <dbReference type="Proteomes" id="UP000258309"/>
    </source>
</evidence>
<name>A0A3E2H7S8_SCYLI</name>
<dbReference type="OMA" id="AMFVLDN"/>
<dbReference type="AlphaFoldDB" id="A0A3E2H7S8"/>
<gene>
    <name evidence="2" type="ORF">B7463_g6958</name>
</gene>
<keyword evidence="3" id="KW-1185">Reference proteome</keyword>
<dbReference type="OrthoDB" id="5372011at2759"/>
<feature type="compositionally biased region" description="Basic and acidic residues" evidence="1">
    <location>
        <begin position="40"/>
        <end position="50"/>
    </location>
</feature>
<reference evidence="2 3" key="1">
    <citation type="submission" date="2018-05" db="EMBL/GenBank/DDBJ databases">
        <title>Draft genome sequence of Scytalidium lignicola DSM 105466, a ubiquitous saprotrophic fungus.</title>
        <authorList>
            <person name="Buettner E."/>
            <person name="Gebauer A.M."/>
            <person name="Hofrichter M."/>
            <person name="Liers C."/>
            <person name="Kellner H."/>
        </authorList>
    </citation>
    <scope>NUCLEOTIDE SEQUENCE [LARGE SCALE GENOMIC DNA]</scope>
    <source>
        <strain evidence="2 3">DSM 105466</strain>
    </source>
</reference>
<organism evidence="2 3">
    <name type="scientific">Scytalidium lignicola</name>
    <name type="common">Hyphomycete</name>
    <dbReference type="NCBI Taxonomy" id="5539"/>
    <lineage>
        <taxon>Eukaryota</taxon>
        <taxon>Fungi</taxon>
        <taxon>Dikarya</taxon>
        <taxon>Ascomycota</taxon>
        <taxon>Pezizomycotina</taxon>
        <taxon>Leotiomycetes</taxon>
        <taxon>Leotiomycetes incertae sedis</taxon>
        <taxon>Scytalidium</taxon>
    </lineage>
</organism>
<dbReference type="Proteomes" id="UP000258309">
    <property type="component" value="Unassembled WGS sequence"/>
</dbReference>
<feature type="region of interest" description="Disordered" evidence="1">
    <location>
        <begin position="1"/>
        <end position="62"/>
    </location>
</feature>
<accession>A0A3E2H7S8</accession>
<feature type="non-terminal residue" evidence="2">
    <location>
        <position position="1"/>
    </location>
</feature>
<proteinExistence type="predicted"/>
<sequence>MSASTPSSSKMRSKDSTPKASSSNSRQSKKYTPAMQDAQARNKEPLRESLDDSSDDDLADPRYDQFGMERFEFIEKRRQAVIILDNPELLMMQSLVRGDSIQGTRHYYTKIACGYDPDFETPAKRDHGSAKGKSSWPRFV</sequence>
<comment type="caution">
    <text evidence="2">The sequence shown here is derived from an EMBL/GenBank/DDBJ whole genome shotgun (WGS) entry which is preliminary data.</text>
</comment>
<feature type="compositionally biased region" description="Polar residues" evidence="1">
    <location>
        <begin position="1"/>
        <end position="10"/>
    </location>
</feature>
<protein>
    <submittedName>
        <fullName evidence="2">Uncharacterized protein</fullName>
    </submittedName>
</protein>
<feature type="non-terminal residue" evidence="2">
    <location>
        <position position="140"/>
    </location>
</feature>
<dbReference type="EMBL" id="NCSJ02000130">
    <property type="protein sequence ID" value="RFU29357.1"/>
    <property type="molecule type" value="Genomic_DNA"/>
</dbReference>